<reference evidence="4" key="1">
    <citation type="submission" date="1992-08" db="EMBL/GenBank/DDBJ databases">
        <title>Nucleotide sequence of cloned Miscanthus streak virus DNA.</title>
        <authorList>
            <person name="Sugimoto K."/>
            <person name="Hirochika H."/>
            <person name="Minobe Y."/>
            <person name="Kawamata H."/>
            <person name="Hibi T."/>
            <person name="Nanba S."/>
            <person name="Yamashita S."/>
            <person name="Tsuchizaki T."/>
        </authorList>
    </citation>
    <scope>NUCLEOTIDE SEQUENCE</scope>
</reference>
<dbReference type="SUPFAM" id="SSF52540">
    <property type="entry name" value="P-loop containing nucleoside triphosphate hydrolases"/>
    <property type="match status" value="1"/>
</dbReference>
<comment type="subcellular location">
    <subcellularLocation>
        <location evidence="1">Host nucleus</location>
    </subcellularLocation>
</comment>
<evidence type="ECO:0000313" key="4">
    <source>
        <dbReference type="EMBL" id="BAA25579.1"/>
    </source>
</evidence>
<dbReference type="GO" id="GO:0005198">
    <property type="term" value="F:structural molecule activity"/>
    <property type="evidence" value="ECO:0007669"/>
    <property type="project" value="InterPro"/>
</dbReference>
<evidence type="ECO:0000256" key="1">
    <source>
        <dbReference type="ARBA" id="ARBA00004147"/>
    </source>
</evidence>
<dbReference type="EMBL" id="D00800">
    <property type="protein sequence ID" value="BAA25579.1"/>
    <property type="molecule type" value="Genomic_DNA"/>
</dbReference>
<dbReference type="Proteomes" id="UP001185324">
    <property type="component" value="Segment"/>
</dbReference>
<dbReference type="GO" id="GO:0042025">
    <property type="term" value="C:host cell nucleus"/>
    <property type="evidence" value="ECO:0007669"/>
    <property type="project" value="UniProtKB-SubCell"/>
</dbReference>
<organism evidence="4">
    <name type="scientific">Miscanthus streak virus - [Japan 98]</name>
    <dbReference type="NCBI Taxonomy" id="268778"/>
    <lineage>
        <taxon>Viruses</taxon>
        <taxon>Monodnaviria</taxon>
        <taxon>Shotokuvirae</taxon>
        <taxon>Cressdnaviricota</taxon>
        <taxon>Repensiviricetes</taxon>
        <taxon>Geplafuvirales</taxon>
        <taxon>Geminiviridae</taxon>
        <taxon>Mastrevirus</taxon>
        <taxon>Mastrevirus miscanthi</taxon>
        <taxon>Miscanthus streak virus</taxon>
    </lineage>
</organism>
<proteinExistence type="predicted"/>
<sequence length="136" mass="15805">MQPNGPRRPRSIYICGPSRTGKTTWARNIGRHNYYNSTVDFTHYDKDAIYNVIDDVPFKFLPQWKALVGAQRDYIVNPKYGKKKKIPGGIPSIILTNDDEDWIKDMKPAQVEYLHANAHVHYMYEGQKFYALPAEE</sequence>
<keyword evidence="3" id="KW-1048">Host nucleus</keyword>
<accession>O72915</accession>
<dbReference type="InterPro" id="IPR027417">
    <property type="entry name" value="P-loop_NTPase"/>
</dbReference>
<protein>
    <recommendedName>
        <fullName evidence="2">Replication-associated protein</fullName>
    </recommendedName>
</protein>
<evidence type="ECO:0000256" key="3">
    <source>
        <dbReference type="ARBA" id="ARBA00022562"/>
    </source>
</evidence>
<evidence type="ECO:0000256" key="2">
    <source>
        <dbReference type="ARBA" id="ARBA00014531"/>
    </source>
</evidence>
<dbReference type="InterPro" id="IPR001301">
    <property type="entry name" value="Gemini_AL1_CLV"/>
</dbReference>
<name>O72915_9GEMI</name>
<dbReference type="PRINTS" id="PR00228">
    <property type="entry name" value="GEMCOATCLVL1"/>
</dbReference>